<evidence type="ECO:0000313" key="17">
    <source>
        <dbReference type="EMBL" id="KAB7502366.1"/>
    </source>
</evidence>
<name>A0A5N5T6Y9_9CRUS</name>
<dbReference type="GO" id="GO:0004714">
    <property type="term" value="F:transmembrane receptor protein tyrosine kinase activity"/>
    <property type="evidence" value="ECO:0007669"/>
    <property type="project" value="UniProtKB-EC"/>
</dbReference>
<comment type="catalytic activity">
    <reaction evidence="9">
        <text>L-tyrosyl-[protein] + ATP = O-phospho-L-tyrosyl-[protein] + ADP + H(+)</text>
        <dbReference type="Rhea" id="RHEA:10596"/>
        <dbReference type="Rhea" id="RHEA-COMP:10136"/>
        <dbReference type="Rhea" id="RHEA-COMP:20101"/>
        <dbReference type="ChEBI" id="CHEBI:15378"/>
        <dbReference type="ChEBI" id="CHEBI:30616"/>
        <dbReference type="ChEBI" id="CHEBI:46858"/>
        <dbReference type="ChEBI" id="CHEBI:61978"/>
        <dbReference type="ChEBI" id="CHEBI:456216"/>
        <dbReference type="EC" id="2.7.10.1"/>
    </reaction>
</comment>
<dbReference type="AlphaFoldDB" id="A0A5N5T6Y9"/>
<dbReference type="SUPFAM" id="SSF56112">
    <property type="entry name" value="Protein kinase-like (PK-like)"/>
    <property type="match status" value="1"/>
</dbReference>
<gene>
    <name evidence="17" type="primary">pdgfrb</name>
    <name evidence="17" type="ORF">Anas_13750</name>
</gene>
<comment type="caution">
    <text evidence="17">The sequence shown here is derived from an EMBL/GenBank/DDBJ whole genome shotgun (WGS) entry which is preliminary data.</text>
</comment>
<keyword evidence="6" id="KW-1015">Disulfide bond</keyword>
<evidence type="ECO:0000256" key="10">
    <source>
        <dbReference type="PIRSR" id="PIRSR000615-1"/>
    </source>
</evidence>
<evidence type="ECO:0000259" key="15">
    <source>
        <dbReference type="PROSITE" id="PS50011"/>
    </source>
</evidence>
<dbReference type="PROSITE" id="PS50011">
    <property type="entry name" value="PROTEIN_KINASE_DOM"/>
    <property type="match status" value="1"/>
</dbReference>
<keyword evidence="3" id="KW-0812">Transmembrane</keyword>
<feature type="compositionally biased region" description="Low complexity" evidence="14">
    <location>
        <begin position="367"/>
        <end position="378"/>
    </location>
</feature>
<evidence type="ECO:0000259" key="16">
    <source>
        <dbReference type="PROSITE" id="PS50835"/>
    </source>
</evidence>
<evidence type="ECO:0000256" key="11">
    <source>
        <dbReference type="PIRSR" id="PIRSR000615-2"/>
    </source>
</evidence>
<feature type="domain" description="Protein kinase" evidence="15">
    <location>
        <begin position="157"/>
        <end position="467"/>
    </location>
</feature>
<evidence type="ECO:0000256" key="4">
    <source>
        <dbReference type="ARBA" id="ARBA00022989"/>
    </source>
</evidence>
<dbReference type="PIRSF" id="PIRSF000615">
    <property type="entry name" value="TyrPK_CSF1-R"/>
    <property type="match status" value="1"/>
</dbReference>
<dbReference type="InterPro" id="IPR001245">
    <property type="entry name" value="Ser-Thr/Tyr_kinase_cat_dom"/>
</dbReference>
<dbReference type="SMART" id="SM00219">
    <property type="entry name" value="TyrKc"/>
    <property type="match status" value="1"/>
</dbReference>
<feature type="binding site" evidence="11 13">
    <location>
        <position position="191"/>
    </location>
    <ligand>
        <name>ATP</name>
        <dbReference type="ChEBI" id="CHEBI:30616"/>
    </ligand>
</feature>
<dbReference type="EC" id="2.7.10.1" evidence="2"/>
<dbReference type="EMBL" id="SEYY01007735">
    <property type="protein sequence ID" value="KAB7502366.1"/>
    <property type="molecule type" value="Genomic_DNA"/>
</dbReference>
<reference evidence="17 18" key="1">
    <citation type="journal article" date="2019" name="PLoS Biol.">
        <title>Sex chromosomes control vertical transmission of feminizing Wolbachia symbionts in an isopod.</title>
        <authorList>
            <person name="Becking T."/>
            <person name="Chebbi M.A."/>
            <person name="Giraud I."/>
            <person name="Moumen B."/>
            <person name="Laverre T."/>
            <person name="Caubet Y."/>
            <person name="Peccoud J."/>
            <person name="Gilbert C."/>
            <person name="Cordaux R."/>
        </authorList>
    </citation>
    <scope>NUCLEOTIDE SEQUENCE [LARGE SCALE GENOMIC DNA]</scope>
    <source>
        <strain evidence="17">ANa2</strain>
        <tissue evidence="17">Whole body excluding digestive tract and cuticle</tissue>
    </source>
</reference>
<dbReference type="InterPro" id="IPR011009">
    <property type="entry name" value="Kinase-like_dom_sf"/>
</dbReference>
<dbReference type="InterPro" id="IPR008266">
    <property type="entry name" value="Tyr_kinase_AS"/>
</dbReference>
<keyword evidence="18" id="KW-1185">Reference proteome</keyword>
<feature type="binding site" evidence="11">
    <location>
        <begin position="164"/>
        <end position="171"/>
    </location>
    <ligand>
        <name>ATP</name>
        <dbReference type="ChEBI" id="CHEBI:30616"/>
    </ligand>
</feature>
<keyword evidence="4" id="KW-1133">Transmembrane helix</keyword>
<keyword evidence="8" id="KW-0325">Glycoprotein</keyword>
<dbReference type="InterPro" id="IPR017441">
    <property type="entry name" value="Protein_kinase_ATP_BS"/>
</dbReference>
<feature type="region of interest" description="Disordered" evidence="14">
    <location>
        <begin position="325"/>
        <end position="346"/>
    </location>
</feature>
<dbReference type="Proteomes" id="UP000326759">
    <property type="component" value="Unassembled WGS sequence"/>
</dbReference>
<dbReference type="InterPro" id="IPR050122">
    <property type="entry name" value="RTK"/>
</dbReference>
<dbReference type="GO" id="GO:0005524">
    <property type="term" value="F:ATP binding"/>
    <property type="evidence" value="ECO:0007669"/>
    <property type="project" value="UniProtKB-UniRule"/>
</dbReference>
<dbReference type="Gene3D" id="1.10.510.10">
    <property type="entry name" value="Transferase(Phosphotransferase) domain 1"/>
    <property type="match status" value="1"/>
</dbReference>
<keyword evidence="7 17" id="KW-0675">Receptor</keyword>
<dbReference type="GO" id="GO:0046872">
    <property type="term" value="F:metal ion binding"/>
    <property type="evidence" value="ECO:0007669"/>
    <property type="project" value="UniProtKB-KW"/>
</dbReference>
<dbReference type="InterPro" id="IPR000719">
    <property type="entry name" value="Prot_kinase_dom"/>
</dbReference>
<keyword evidence="11 13" id="KW-0547">Nucleotide-binding</keyword>
<evidence type="ECO:0000256" key="14">
    <source>
        <dbReference type="SAM" id="MobiDB-lite"/>
    </source>
</evidence>
<proteinExistence type="predicted"/>
<organism evidence="17 18">
    <name type="scientific">Armadillidium nasatum</name>
    <dbReference type="NCBI Taxonomy" id="96803"/>
    <lineage>
        <taxon>Eukaryota</taxon>
        <taxon>Metazoa</taxon>
        <taxon>Ecdysozoa</taxon>
        <taxon>Arthropoda</taxon>
        <taxon>Crustacea</taxon>
        <taxon>Multicrustacea</taxon>
        <taxon>Malacostraca</taxon>
        <taxon>Eumalacostraca</taxon>
        <taxon>Peracarida</taxon>
        <taxon>Isopoda</taxon>
        <taxon>Oniscidea</taxon>
        <taxon>Crinocheta</taxon>
        <taxon>Armadillidiidae</taxon>
        <taxon>Armadillidium</taxon>
    </lineage>
</organism>
<dbReference type="Pfam" id="PF07714">
    <property type="entry name" value="PK_Tyr_Ser-Thr"/>
    <property type="match status" value="1"/>
</dbReference>
<keyword evidence="12" id="KW-0460">Magnesium</keyword>
<evidence type="ECO:0000256" key="5">
    <source>
        <dbReference type="ARBA" id="ARBA00023136"/>
    </source>
</evidence>
<feature type="binding site" evidence="11">
    <location>
        <position position="431"/>
    </location>
    <ligand>
        <name>ATP</name>
        <dbReference type="ChEBI" id="CHEBI:30616"/>
    </ligand>
</feature>
<dbReference type="PANTHER" id="PTHR24416">
    <property type="entry name" value="TYROSINE-PROTEIN KINASE RECEPTOR"/>
    <property type="match status" value="1"/>
</dbReference>
<evidence type="ECO:0000256" key="8">
    <source>
        <dbReference type="ARBA" id="ARBA00023180"/>
    </source>
</evidence>
<dbReference type="InterPro" id="IPR007110">
    <property type="entry name" value="Ig-like_dom"/>
</dbReference>
<keyword evidence="12" id="KW-0479">Metal-binding</keyword>
<dbReference type="SUPFAM" id="SSF48726">
    <property type="entry name" value="Immunoglobulin"/>
    <property type="match status" value="1"/>
</dbReference>
<evidence type="ECO:0000256" key="6">
    <source>
        <dbReference type="ARBA" id="ARBA00023157"/>
    </source>
</evidence>
<comment type="subcellular location">
    <subcellularLocation>
        <location evidence="1">Membrane</location>
        <topology evidence="1">Single-pass membrane protein</topology>
    </subcellularLocation>
</comment>
<dbReference type="PROSITE" id="PS00107">
    <property type="entry name" value="PROTEIN_KINASE_ATP"/>
    <property type="match status" value="1"/>
</dbReference>
<evidence type="ECO:0000256" key="7">
    <source>
        <dbReference type="ARBA" id="ARBA00023170"/>
    </source>
</evidence>
<dbReference type="GO" id="GO:0043235">
    <property type="term" value="C:receptor complex"/>
    <property type="evidence" value="ECO:0007669"/>
    <property type="project" value="TreeGrafter"/>
</dbReference>
<dbReference type="GO" id="GO:0007169">
    <property type="term" value="P:cell surface receptor protein tyrosine kinase signaling pathway"/>
    <property type="evidence" value="ECO:0007669"/>
    <property type="project" value="TreeGrafter"/>
</dbReference>
<keyword evidence="11 13" id="KW-0067">ATP-binding</keyword>
<evidence type="ECO:0000256" key="13">
    <source>
        <dbReference type="PROSITE-ProRule" id="PRU10141"/>
    </source>
</evidence>
<dbReference type="OrthoDB" id="6386157at2759"/>
<evidence type="ECO:0000256" key="2">
    <source>
        <dbReference type="ARBA" id="ARBA00011902"/>
    </source>
</evidence>
<accession>A0A5N5T6Y9</accession>
<dbReference type="InterPro" id="IPR036179">
    <property type="entry name" value="Ig-like_dom_sf"/>
</dbReference>
<dbReference type="InterPro" id="IPR013098">
    <property type="entry name" value="Ig_I-set"/>
</dbReference>
<feature type="binding site" evidence="12">
    <location>
        <position position="432"/>
    </location>
    <ligand>
        <name>Mg(2+)</name>
        <dbReference type="ChEBI" id="CHEBI:18420"/>
    </ligand>
</feature>
<evidence type="ECO:0000256" key="9">
    <source>
        <dbReference type="ARBA" id="ARBA00051243"/>
    </source>
</evidence>
<feature type="binding site" evidence="12">
    <location>
        <position position="445"/>
    </location>
    <ligand>
        <name>Mg(2+)</name>
        <dbReference type="ChEBI" id="CHEBI:18420"/>
    </ligand>
</feature>
<evidence type="ECO:0000256" key="3">
    <source>
        <dbReference type="ARBA" id="ARBA00022692"/>
    </source>
</evidence>
<dbReference type="Gene3D" id="2.60.40.10">
    <property type="entry name" value="Immunoglobulins"/>
    <property type="match status" value="1"/>
</dbReference>
<dbReference type="InterPro" id="IPR020635">
    <property type="entry name" value="Tyr_kinase_cat_dom"/>
</dbReference>
<dbReference type="InterPro" id="IPR013783">
    <property type="entry name" value="Ig-like_fold"/>
</dbReference>
<dbReference type="Gene3D" id="3.30.200.20">
    <property type="entry name" value="Phosphorylase Kinase, domain 1"/>
    <property type="match status" value="1"/>
</dbReference>
<evidence type="ECO:0000256" key="12">
    <source>
        <dbReference type="PIRSR" id="PIRSR000615-3"/>
    </source>
</evidence>
<dbReference type="PROSITE" id="PS50835">
    <property type="entry name" value="IG_LIKE"/>
    <property type="match status" value="1"/>
</dbReference>
<dbReference type="PANTHER" id="PTHR24416:SF600">
    <property type="entry name" value="PDGF- AND VEGF-RECEPTOR RELATED, ISOFORM J"/>
    <property type="match status" value="1"/>
</dbReference>
<feature type="active site" description="Proton acceptor" evidence="10">
    <location>
        <position position="427"/>
    </location>
</feature>
<evidence type="ECO:0000313" key="18">
    <source>
        <dbReference type="Proteomes" id="UP000326759"/>
    </source>
</evidence>
<feature type="region of interest" description="Disordered" evidence="14">
    <location>
        <begin position="367"/>
        <end position="394"/>
    </location>
</feature>
<feature type="compositionally biased region" description="Polar residues" evidence="14">
    <location>
        <begin position="384"/>
        <end position="394"/>
    </location>
</feature>
<dbReference type="GO" id="GO:0005886">
    <property type="term" value="C:plasma membrane"/>
    <property type="evidence" value="ECO:0007669"/>
    <property type="project" value="TreeGrafter"/>
</dbReference>
<sequence length="467" mass="52758">MAPRVLSRSNVSLEGTEIRVKLPFPFFIACYVEGRPKPKITWLKDGENIDEIVENNDEVSLSDDNQILDFKFSIKKYEGKYECNVENRVGHIKPFTNVIIEVIRIKKRKNIRNDMLELQLFLLNEGNVGKLSNECTIEEQAELLPYDNNFEVKRENITLGKQLGAGAFGRVLLAQVKGLNEKETPTRVALKMCKFGHDKAHLRALIMELKIMIHLGELWILVEFCKFGNLLKFIQRGKSQFINQIDPVTSEIDLGRRSPFKNDPLSPMSLGCNIEYERNSNHDTHPDLHRGSSIEIGQSMGRHPSTTSNTRLTTISFCNSSAPPSGGRYYELPPTSPTSRKESSISDSDYDFTYSLFINSDMTGYSQTPFSPSSPSTSDCQEEPISSDSENTPGVSAPLTTTDLLCWAWQVANGMEYLTSRKVLHRDLAARNLLLASNNVVKICDFGLSREMYKNYLYLKKSNVSLA</sequence>
<dbReference type="Pfam" id="PF07679">
    <property type="entry name" value="I-set"/>
    <property type="match status" value="1"/>
</dbReference>
<protein>
    <recommendedName>
        <fullName evidence="2">receptor protein-tyrosine kinase</fullName>
        <ecNumber evidence="2">2.7.10.1</ecNumber>
    </recommendedName>
</protein>
<dbReference type="PROSITE" id="PS00109">
    <property type="entry name" value="PROTEIN_KINASE_TYR"/>
    <property type="match status" value="1"/>
</dbReference>
<evidence type="ECO:0000256" key="1">
    <source>
        <dbReference type="ARBA" id="ARBA00004167"/>
    </source>
</evidence>
<feature type="domain" description="Ig-like" evidence="16">
    <location>
        <begin position="3"/>
        <end position="87"/>
    </location>
</feature>
<keyword evidence="5" id="KW-0472">Membrane</keyword>